<proteinExistence type="predicted"/>
<dbReference type="RefSeq" id="WP_379708485.1">
    <property type="nucleotide sequence ID" value="NZ_JBHSCZ010000002.1"/>
</dbReference>
<reference evidence="3" key="1">
    <citation type="journal article" date="2019" name="Int. J. Syst. Evol. Microbiol.">
        <title>The Global Catalogue of Microorganisms (GCM) 10K type strain sequencing project: providing services to taxonomists for standard genome sequencing and annotation.</title>
        <authorList>
            <consortium name="The Broad Institute Genomics Platform"/>
            <consortium name="The Broad Institute Genome Sequencing Center for Infectious Disease"/>
            <person name="Wu L."/>
            <person name="Ma J."/>
        </authorList>
    </citation>
    <scope>NUCLEOTIDE SEQUENCE [LARGE SCALE GENOMIC DNA]</scope>
    <source>
        <strain evidence="3">CECT 8289</strain>
    </source>
</reference>
<evidence type="ECO:0000256" key="1">
    <source>
        <dbReference type="SAM" id="SignalP"/>
    </source>
</evidence>
<name>A0ABV8QSU8_9BACT</name>
<keyword evidence="1" id="KW-0732">Signal</keyword>
<evidence type="ECO:0000313" key="3">
    <source>
        <dbReference type="Proteomes" id="UP001595907"/>
    </source>
</evidence>
<organism evidence="2 3">
    <name type="scientific">Ferruginibacter yonginensis</name>
    <dbReference type="NCBI Taxonomy" id="1310416"/>
    <lineage>
        <taxon>Bacteria</taxon>
        <taxon>Pseudomonadati</taxon>
        <taxon>Bacteroidota</taxon>
        <taxon>Chitinophagia</taxon>
        <taxon>Chitinophagales</taxon>
        <taxon>Chitinophagaceae</taxon>
        <taxon>Ferruginibacter</taxon>
    </lineage>
</organism>
<dbReference type="Proteomes" id="UP001595907">
    <property type="component" value="Unassembled WGS sequence"/>
</dbReference>
<accession>A0ABV8QSU8</accession>
<feature type="chain" id="PRO_5046163299" evidence="1">
    <location>
        <begin position="20"/>
        <end position="166"/>
    </location>
</feature>
<evidence type="ECO:0000313" key="2">
    <source>
        <dbReference type="EMBL" id="MFC4262742.1"/>
    </source>
</evidence>
<keyword evidence="3" id="KW-1185">Reference proteome</keyword>
<feature type="signal peptide" evidence="1">
    <location>
        <begin position="1"/>
        <end position="19"/>
    </location>
</feature>
<sequence>MKKIIILSLIVTSQLMAHAQTSGDPKVDALIAQLKDQNNSKGTVTFSGKGATVTDAASIIKNQNGVYDVGSSLVKSNSPSQIHLLVKKITNGKQTIIKDKNNSSIALINGTAYELAGDITFTVKGKTVNASFKGTLYEIDKKKAKAADTPSGTITATFKNITIPNM</sequence>
<gene>
    <name evidence="2" type="ORF">ACFOWM_07630</name>
</gene>
<dbReference type="EMBL" id="JBHSCZ010000002">
    <property type="protein sequence ID" value="MFC4262742.1"/>
    <property type="molecule type" value="Genomic_DNA"/>
</dbReference>
<comment type="caution">
    <text evidence="2">The sequence shown here is derived from an EMBL/GenBank/DDBJ whole genome shotgun (WGS) entry which is preliminary data.</text>
</comment>
<protein>
    <submittedName>
        <fullName evidence="2">Uncharacterized protein</fullName>
    </submittedName>
</protein>